<keyword evidence="1" id="KW-0472">Membrane</keyword>
<dbReference type="KEGG" id="ado:A6F68_01417"/>
<feature type="transmembrane region" description="Helical" evidence="1">
    <location>
        <begin position="55"/>
        <end position="76"/>
    </location>
</feature>
<keyword evidence="1" id="KW-1133">Transmembrane helix</keyword>
<gene>
    <name evidence="2" type="ORF">A6F68_01417</name>
</gene>
<dbReference type="STRING" id="692370.A6F68_01417"/>
<protein>
    <recommendedName>
        <fullName evidence="4">YrhK domain-containing protein</fullName>
    </recommendedName>
</protein>
<reference evidence="2 3" key="1">
    <citation type="submission" date="2016-07" db="EMBL/GenBank/DDBJ databases">
        <title>Complete genome sequence of Altererythrobacter dongtanensis KCTC 22672, a type strain with esterase isolated from tidal flat.</title>
        <authorList>
            <person name="Cheng H."/>
            <person name="Wu Y.-H."/>
            <person name="Zhou P."/>
            <person name="Huo Y.-Y."/>
            <person name="Wang C.-S."/>
            <person name="Xu X.-W."/>
        </authorList>
    </citation>
    <scope>NUCLEOTIDE SEQUENCE [LARGE SCALE GENOMIC DNA]</scope>
    <source>
        <strain evidence="2 3">KCTC 22672</strain>
    </source>
</reference>
<dbReference type="OrthoDB" id="7410112at2"/>
<accession>A0A1B2ACQ7</accession>
<dbReference type="RefSeq" id="WP_067677787.1">
    <property type="nucleotide sequence ID" value="NZ_CP016591.1"/>
</dbReference>
<organism evidence="2 3">
    <name type="scientific">Tsuneonella dongtanensis</name>
    <dbReference type="NCBI Taxonomy" id="692370"/>
    <lineage>
        <taxon>Bacteria</taxon>
        <taxon>Pseudomonadati</taxon>
        <taxon>Pseudomonadota</taxon>
        <taxon>Alphaproteobacteria</taxon>
        <taxon>Sphingomonadales</taxon>
        <taxon>Erythrobacteraceae</taxon>
        <taxon>Tsuneonella</taxon>
    </lineage>
</organism>
<keyword evidence="3" id="KW-1185">Reference proteome</keyword>
<evidence type="ECO:0000313" key="2">
    <source>
        <dbReference type="EMBL" id="ANY19933.1"/>
    </source>
</evidence>
<evidence type="ECO:0000256" key="1">
    <source>
        <dbReference type="SAM" id="Phobius"/>
    </source>
</evidence>
<dbReference type="Proteomes" id="UP000092932">
    <property type="component" value="Chromosome"/>
</dbReference>
<keyword evidence="1" id="KW-0812">Transmembrane</keyword>
<proteinExistence type="predicted"/>
<feature type="transmembrane region" description="Helical" evidence="1">
    <location>
        <begin position="21"/>
        <end position="43"/>
    </location>
</feature>
<name>A0A1B2ACQ7_9SPHN</name>
<dbReference type="EMBL" id="CP016591">
    <property type="protein sequence ID" value="ANY19933.1"/>
    <property type="molecule type" value="Genomic_DNA"/>
</dbReference>
<sequence length="84" mass="9497">MASRPPEFTPTPPTDRERQRFVVLNAMRFVGFALVLFGILLTQGAVSVAGDLDQFLGYFFIVIGLFDGFFMPLIMAHKWRTPSE</sequence>
<evidence type="ECO:0000313" key="3">
    <source>
        <dbReference type="Proteomes" id="UP000092932"/>
    </source>
</evidence>
<evidence type="ECO:0008006" key="4">
    <source>
        <dbReference type="Google" id="ProtNLM"/>
    </source>
</evidence>
<dbReference type="AlphaFoldDB" id="A0A1B2ACQ7"/>